<name>W9I886_FUSOX</name>
<proteinExistence type="predicted"/>
<gene>
    <name evidence="1" type="ORF">FOYG_10314</name>
</gene>
<dbReference type="Proteomes" id="UP000030753">
    <property type="component" value="Unassembled WGS sequence"/>
</dbReference>
<dbReference type="HOGENOM" id="CLU_3299426_0_0_1"/>
<dbReference type="AlphaFoldDB" id="W9I886"/>
<accession>W9I886</accession>
<dbReference type="EMBL" id="JH717844">
    <property type="protein sequence ID" value="EWY89490.1"/>
    <property type="molecule type" value="Genomic_DNA"/>
</dbReference>
<evidence type="ECO:0000313" key="1">
    <source>
        <dbReference type="EMBL" id="EWY89490.1"/>
    </source>
</evidence>
<evidence type="ECO:0000313" key="2">
    <source>
        <dbReference type="Proteomes" id="UP000030753"/>
    </source>
</evidence>
<organism evidence="1 2">
    <name type="scientific">Fusarium oxysporum NRRL 32931</name>
    <dbReference type="NCBI Taxonomy" id="660029"/>
    <lineage>
        <taxon>Eukaryota</taxon>
        <taxon>Fungi</taxon>
        <taxon>Dikarya</taxon>
        <taxon>Ascomycota</taxon>
        <taxon>Pezizomycotina</taxon>
        <taxon>Sordariomycetes</taxon>
        <taxon>Hypocreomycetidae</taxon>
        <taxon>Hypocreales</taxon>
        <taxon>Nectriaceae</taxon>
        <taxon>Fusarium</taxon>
        <taxon>Fusarium oxysporum species complex</taxon>
    </lineage>
</organism>
<reference evidence="1 2" key="1">
    <citation type="submission" date="2011-06" db="EMBL/GenBank/DDBJ databases">
        <title>The Genome Sequence of Fusarium oxysporum FOSC 3-a.</title>
        <authorList>
            <consortium name="The Broad Institute Genome Sequencing Platform"/>
            <person name="Ma L.-J."/>
            <person name="Gale L.R."/>
            <person name="Schwartz D.C."/>
            <person name="Zhou S."/>
            <person name="Corby-Kistler H."/>
            <person name="Young S.K."/>
            <person name="Zeng Q."/>
            <person name="Gargeya S."/>
            <person name="Fitzgerald M."/>
            <person name="Haas B."/>
            <person name="Abouelleil A."/>
            <person name="Alvarado L."/>
            <person name="Arachchi H.M."/>
            <person name="Berlin A."/>
            <person name="Brown A."/>
            <person name="Chapman S.B."/>
            <person name="Chen Z."/>
            <person name="Dunbar C."/>
            <person name="Freedman E."/>
            <person name="Gearin G."/>
            <person name="Gellesch M."/>
            <person name="Goldberg J."/>
            <person name="Griggs A."/>
            <person name="Gujja S."/>
            <person name="Heiman D."/>
            <person name="Howarth C."/>
            <person name="Larson L."/>
            <person name="Lui A."/>
            <person name="MacDonald P.J.P."/>
            <person name="Mehta T."/>
            <person name="Montmayeur A."/>
            <person name="Murphy C."/>
            <person name="Neiman D."/>
            <person name="Pearson M."/>
            <person name="Priest M."/>
            <person name="Roberts A."/>
            <person name="Saif S."/>
            <person name="Shea T."/>
            <person name="Shenoy N."/>
            <person name="Sisk P."/>
            <person name="Stolte C."/>
            <person name="Sykes S."/>
            <person name="Wortman J."/>
            <person name="Nusbaum C."/>
            <person name="Birren B."/>
        </authorList>
    </citation>
    <scope>NUCLEOTIDE SEQUENCE [LARGE SCALE GENOMIC DNA]</scope>
    <source>
        <strain evidence="2">FOSC 3-a</strain>
    </source>
</reference>
<sequence>MGIRPLWVGGSDGLVSDEDWKRVMMVRRVAVDVVERDEVE</sequence>
<protein>
    <submittedName>
        <fullName evidence="1">Uncharacterized protein</fullName>
    </submittedName>
</protein>